<reference evidence="1 2" key="1">
    <citation type="journal article" date="2019" name="Genome Biol. Evol.">
        <title>Insights into the evolution of the New World diploid cottons (Gossypium, subgenus Houzingenia) based on genome sequencing.</title>
        <authorList>
            <person name="Grover C.E."/>
            <person name="Arick M.A. 2nd"/>
            <person name="Thrash A."/>
            <person name="Conover J.L."/>
            <person name="Sanders W.S."/>
            <person name="Peterson D.G."/>
            <person name="Frelichowski J.E."/>
            <person name="Scheffler J.A."/>
            <person name="Scheffler B.E."/>
            <person name="Wendel J.F."/>
        </authorList>
    </citation>
    <scope>NUCLEOTIDE SEQUENCE [LARGE SCALE GENOMIC DNA]</scope>
    <source>
        <strain evidence="1">8</strain>
        <tissue evidence="1">Leaf</tissue>
    </source>
</reference>
<name>A0A7J8PP49_GOSRA</name>
<dbReference type="EMBL" id="JABEZZ010000007">
    <property type="protein sequence ID" value="MBA0590896.1"/>
    <property type="molecule type" value="Genomic_DNA"/>
</dbReference>
<gene>
    <name evidence="1" type="ORF">Gorai_019585</name>
</gene>
<proteinExistence type="predicted"/>
<protein>
    <submittedName>
        <fullName evidence="1">Uncharacterized protein</fullName>
    </submittedName>
</protein>
<accession>A0A7J8PP49</accession>
<organism evidence="1 2">
    <name type="scientific">Gossypium raimondii</name>
    <name type="common">Peruvian cotton</name>
    <name type="synonym">Gossypium klotzschianum subsp. raimondii</name>
    <dbReference type="NCBI Taxonomy" id="29730"/>
    <lineage>
        <taxon>Eukaryota</taxon>
        <taxon>Viridiplantae</taxon>
        <taxon>Streptophyta</taxon>
        <taxon>Embryophyta</taxon>
        <taxon>Tracheophyta</taxon>
        <taxon>Spermatophyta</taxon>
        <taxon>Magnoliopsida</taxon>
        <taxon>eudicotyledons</taxon>
        <taxon>Gunneridae</taxon>
        <taxon>Pentapetalae</taxon>
        <taxon>rosids</taxon>
        <taxon>malvids</taxon>
        <taxon>Malvales</taxon>
        <taxon>Malvaceae</taxon>
        <taxon>Malvoideae</taxon>
        <taxon>Gossypium</taxon>
    </lineage>
</organism>
<evidence type="ECO:0000313" key="1">
    <source>
        <dbReference type="EMBL" id="MBA0590896.1"/>
    </source>
</evidence>
<comment type="caution">
    <text evidence="1">The sequence shown here is derived from an EMBL/GenBank/DDBJ whole genome shotgun (WGS) entry which is preliminary data.</text>
</comment>
<dbReference type="AlphaFoldDB" id="A0A7J8PP49"/>
<dbReference type="Proteomes" id="UP000593578">
    <property type="component" value="Unassembled WGS sequence"/>
</dbReference>
<evidence type="ECO:0000313" key="2">
    <source>
        <dbReference type="Proteomes" id="UP000593578"/>
    </source>
</evidence>
<sequence>MVNSNVWNLRHYLRYVYRVSGHGGEETPKSFLSSEIAPAKKRDALPTMGEAFGPWVLSSMDSESLTLDLEMSSKVLGTARFIQGDFIKNLKGKEIEKGSGLVVVVNMGEGLSGRVDDCGPSINSGPHLALGIS</sequence>